<sequence>MAPSFLQALRQHRVRLHQPLLPRHLRHKTPRWAGRLSVAHALGLGAVALVVGWIYVQLLVRHGTISPIATAMYTTPFEGRRADDFPPAAWHPSFRVVVSLTTTPVRVGKVMHTITSLLHQTLLPDQIYLHIPAGAMKRHPERSYEDVALPAELAQLAPMVQINRCVDDGPATKLLGALRLEDDPSTLIITVDDDFEYPPQLVEALAWEAEHRPQDALGVCGWGIVPLPWHSVGAVPAYVPYFMRPTGRYVDVLQACCGNAYRRGFFRNVEDLADIPPVCVTVDDVWIAGYLRTVENHRAAIVSKRLDPEDPAWKHEEAQSPAMRAMKLSEFNHANQVHFKCMQAIESRVRRRWVRNYEGDDDSGDALLG</sequence>
<protein>
    <submittedName>
        <fullName evidence="2">Uncharacterized protein</fullName>
    </submittedName>
</protein>
<proteinExistence type="predicted"/>
<keyword evidence="1" id="KW-1133">Transmembrane helix</keyword>
<accession>A0AAD5Q3Z5</accession>
<evidence type="ECO:0000256" key="1">
    <source>
        <dbReference type="SAM" id="Phobius"/>
    </source>
</evidence>
<keyword evidence="1" id="KW-0472">Membrane</keyword>
<comment type="caution">
    <text evidence="2">The sequence shown here is derived from an EMBL/GenBank/DDBJ whole genome shotgun (WGS) entry which is preliminary data.</text>
</comment>
<dbReference type="Proteomes" id="UP001209570">
    <property type="component" value="Unassembled WGS sequence"/>
</dbReference>
<evidence type="ECO:0000313" key="2">
    <source>
        <dbReference type="EMBL" id="KAJ0392514.1"/>
    </source>
</evidence>
<evidence type="ECO:0000313" key="3">
    <source>
        <dbReference type="Proteomes" id="UP001209570"/>
    </source>
</evidence>
<organism evidence="2 3">
    <name type="scientific">Pythium insidiosum</name>
    <name type="common">Pythiosis disease agent</name>
    <dbReference type="NCBI Taxonomy" id="114742"/>
    <lineage>
        <taxon>Eukaryota</taxon>
        <taxon>Sar</taxon>
        <taxon>Stramenopiles</taxon>
        <taxon>Oomycota</taxon>
        <taxon>Peronosporomycetes</taxon>
        <taxon>Pythiales</taxon>
        <taxon>Pythiaceae</taxon>
        <taxon>Pythium</taxon>
    </lineage>
</organism>
<gene>
    <name evidence="2" type="ORF">P43SY_004628</name>
</gene>
<feature type="transmembrane region" description="Helical" evidence="1">
    <location>
        <begin position="32"/>
        <end position="56"/>
    </location>
</feature>
<dbReference type="EMBL" id="JAKCXM010000622">
    <property type="protein sequence ID" value="KAJ0392514.1"/>
    <property type="molecule type" value="Genomic_DNA"/>
</dbReference>
<name>A0AAD5Q3Z5_PYTIN</name>
<keyword evidence="3" id="KW-1185">Reference proteome</keyword>
<dbReference type="AlphaFoldDB" id="A0AAD5Q3Z5"/>
<reference evidence="2" key="1">
    <citation type="submission" date="2021-12" db="EMBL/GenBank/DDBJ databases">
        <title>Prjna785345.</title>
        <authorList>
            <person name="Rujirawat T."/>
            <person name="Krajaejun T."/>
        </authorList>
    </citation>
    <scope>NUCLEOTIDE SEQUENCE</scope>
    <source>
        <strain evidence="2">Pi057C3</strain>
    </source>
</reference>
<keyword evidence="1" id="KW-0812">Transmembrane</keyword>